<dbReference type="EMBL" id="JACCHL010000001">
    <property type="protein sequence ID" value="NYH51950.1"/>
    <property type="molecule type" value="Genomic_DNA"/>
</dbReference>
<dbReference type="PIRSF" id="PIRSF000303">
    <property type="entry name" value="Glutathion_perox"/>
    <property type="match status" value="1"/>
</dbReference>
<dbReference type="PANTHER" id="PTHR11592:SF40">
    <property type="entry name" value="THIOREDOXIN_GLUTATHIONE PEROXIDASE BTUE"/>
    <property type="match status" value="1"/>
</dbReference>
<reference evidence="8" key="1">
    <citation type="submission" date="2016-08" db="EMBL/GenBank/DDBJ databases">
        <authorList>
            <person name="Tokovenko B."/>
            <person name="Kalinowski J."/>
        </authorList>
    </citation>
    <scope>NUCLEOTIDE SEQUENCE [LARGE SCALE GENOMIC DNA]</scope>
    <source>
        <strain evidence="8">UTMC102</strain>
    </source>
</reference>
<evidence type="ECO:0000256" key="4">
    <source>
        <dbReference type="PIRSR" id="PIRSR000303-1"/>
    </source>
</evidence>
<protein>
    <recommendedName>
        <fullName evidence="5">Glutathione peroxidase</fullName>
    </recommendedName>
</protein>
<evidence type="ECO:0000256" key="2">
    <source>
        <dbReference type="ARBA" id="ARBA00022559"/>
    </source>
</evidence>
<dbReference type="PRINTS" id="PR01011">
    <property type="entry name" value="GLUTPROXDASE"/>
</dbReference>
<keyword evidence="3 5" id="KW-0560">Oxidoreductase</keyword>
<dbReference type="Proteomes" id="UP000584931">
    <property type="component" value="Unassembled WGS sequence"/>
</dbReference>
<dbReference type="Gene3D" id="3.40.30.10">
    <property type="entry name" value="Glutaredoxin"/>
    <property type="match status" value="1"/>
</dbReference>
<comment type="caution">
    <text evidence="7">The sequence shown here is derived from an EMBL/GenBank/DDBJ whole genome shotgun (WGS) entry which is preliminary data.</text>
</comment>
<dbReference type="STRING" id="501010.NOSIN_18215"/>
<evidence type="ECO:0000313" key="9">
    <source>
        <dbReference type="Proteomes" id="UP000584931"/>
    </source>
</evidence>
<dbReference type="CDD" id="cd00340">
    <property type="entry name" value="GSH_Peroxidase"/>
    <property type="match status" value="1"/>
</dbReference>
<dbReference type="PROSITE" id="PS51355">
    <property type="entry name" value="GLUTATHIONE_PEROXID_3"/>
    <property type="match status" value="1"/>
</dbReference>
<dbReference type="EMBL" id="MCOK01000001">
    <property type="protein sequence ID" value="OOC55512.1"/>
    <property type="molecule type" value="Genomic_DNA"/>
</dbReference>
<dbReference type="GO" id="GO:0034599">
    <property type="term" value="P:cellular response to oxidative stress"/>
    <property type="evidence" value="ECO:0007669"/>
    <property type="project" value="TreeGrafter"/>
</dbReference>
<dbReference type="AlphaFoldDB" id="A0A1V3C4E9"/>
<evidence type="ECO:0000313" key="7">
    <source>
        <dbReference type="EMBL" id="OOC55512.1"/>
    </source>
</evidence>
<evidence type="ECO:0000313" key="6">
    <source>
        <dbReference type="EMBL" id="NYH51950.1"/>
    </source>
</evidence>
<dbReference type="InterPro" id="IPR036249">
    <property type="entry name" value="Thioredoxin-like_sf"/>
</dbReference>
<dbReference type="SUPFAM" id="SSF52833">
    <property type="entry name" value="Thioredoxin-like"/>
    <property type="match status" value="1"/>
</dbReference>
<keyword evidence="8" id="KW-1185">Reference proteome</keyword>
<accession>A0A1V3C4E9</accession>
<comment type="similarity">
    <text evidence="1 5">Belongs to the glutathione peroxidase family.</text>
</comment>
<dbReference type="InterPro" id="IPR000889">
    <property type="entry name" value="Glutathione_peroxidase"/>
</dbReference>
<dbReference type="Proteomes" id="UP000189004">
    <property type="component" value="Unassembled WGS sequence"/>
</dbReference>
<evidence type="ECO:0000256" key="5">
    <source>
        <dbReference type="RuleBase" id="RU000499"/>
    </source>
</evidence>
<name>A0A1V3C4E9_9ACTN</name>
<dbReference type="PANTHER" id="PTHR11592">
    <property type="entry name" value="GLUTATHIONE PEROXIDASE"/>
    <property type="match status" value="1"/>
</dbReference>
<reference evidence="6 9" key="3">
    <citation type="submission" date="2020-07" db="EMBL/GenBank/DDBJ databases">
        <title>Sequencing the genomes of 1000 actinobacteria strains.</title>
        <authorList>
            <person name="Klenk H.-P."/>
        </authorList>
    </citation>
    <scope>NUCLEOTIDE SEQUENCE [LARGE SCALE GENOMIC DNA]</scope>
    <source>
        <strain evidence="6 9">DSM 45278</strain>
    </source>
</reference>
<dbReference type="InterPro" id="IPR029760">
    <property type="entry name" value="GPX_CS"/>
</dbReference>
<evidence type="ECO:0000313" key="8">
    <source>
        <dbReference type="Proteomes" id="UP000189004"/>
    </source>
</evidence>
<feature type="active site" evidence="4">
    <location>
        <position position="38"/>
    </location>
</feature>
<reference evidence="7" key="2">
    <citation type="submission" date="2016-08" db="EMBL/GenBank/DDBJ databases">
        <authorList>
            <person name="Seilhamer J.J."/>
        </authorList>
    </citation>
    <scope>NUCLEOTIDE SEQUENCE [LARGE SCALE GENOMIC DNA]</scope>
    <source>
        <strain evidence="7">UTMC102</strain>
    </source>
</reference>
<organism evidence="7 8">
    <name type="scientific">Nocardiopsis sinuspersici</name>
    <dbReference type="NCBI Taxonomy" id="501010"/>
    <lineage>
        <taxon>Bacteria</taxon>
        <taxon>Bacillati</taxon>
        <taxon>Actinomycetota</taxon>
        <taxon>Actinomycetes</taxon>
        <taxon>Streptosporangiales</taxon>
        <taxon>Nocardiopsidaceae</taxon>
        <taxon>Nocardiopsis</taxon>
    </lineage>
</organism>
<sequence>MIPPSLDEIPVTLIDGRQTTFGEWSGKVRLVVNVASRCGLTPQYARLEGLQHRYGGRGFTVLGFPSNQFLQEFGNERKIAAYCATTWGVTFPMMAKVKVNGRNRHPLYAALASVPDGEGRSGRVRWNFEKFLVLPDGTVHRFHPGTVPDDPGIVALIEESLPGGRE</sequence>
<proteinExistence type="inferred from homology"/>
<evidence type="ECO:0000256" key="3">
    <source>
        <dbReference type="ARBA" id="ARBA00023002"/>
    </source>
</evidence>
<dbReference type="GO" id="GO:0004601">
    <property type="term" value="F:peroxidase activity"/>
    <property type="evidence" value="ECO:0007669"/>
    <property type="project" value="UniProtKB-KW"/>
</dbReference>
<evidence type="ECO:0000256" key="1">
    <source>
        <dbReference type="ARBA" id="ARBA00006926"/>
    </source>
</evidence>
<gene>
    <name evidence="6" type="ORF">HNR06_001539</name>
    <name evidence="7" type="ORF">NOSIN_18215</name>
</gene>
<dbReference type="Pfam" id="PF00255">
    <property type="entry name" value="GSHPx"/>
    <property type="match status" value="1"/>
</dbReference>
<accession>A0A7Y9XCS7</accession>
<dbReference type="PROSITE" id="PS00763">
    <property type="entry name" value="GLUTATHIONE_PEROXID_2"/>
    <property type="match status" value="1"/>
</dbReference>
<keyword evidence="2 5" id="KW-0575">Peroxidase</keyword>
<dbReference type="RefSeq" id="WP_077691944.1">
    <property type="nucleotide sequence ID" value="NZ_JACCHL010000001.1"/>
</dbReference>
<dbReference type="OrthoDB" id="9785502at2"/>